<keyword evidence="2" id="KW-1185">Reference proteome</keyword>
<evidence type="ECO:0000313" key="1">
    <source>
        <dbReference type="EMBL" id="KAK4760013.1"/>
    </source>
</evidence>
<sequence length="106" mass="12309">MIPVNRLISLDSHSLLNIHKKLPKFIYSCLHGPYFAHTNGWKHAINLLHTSIYKEIHEIKGRPSMEKGRWVSFSSKRAVMLPKKSVPLACLFQVGESRELWVEWIS</sequence>
<gene>
    <name evidence="1" type="ORF">SAY87_023144</name>
</gene>
<evidence type="ECO:0000313" key="2">
    <source>
        <dbReference type="Proteomes" id="UP001345219"/>
    </source>
</evidence>
<dbReference type="AlphaFoldDB" id="A0AAN7K8Y8"/>
<dbReference type="EMBL" id="JAXIOK010000011">
    <property type="protein sequence ID" value="KAK4760013.1"/>
    <property type="molecule type" value="Genomic_DNA"/>
</dbReference>
<proteinExistence type="predicted"/>
<accession>A0AAN7K8Y8</accession>
<dbReference type="Proteomes" id="UP001345219">
    <property type="component" value="Chromosome 17"/>
</dbReference>
<comment type="caution">
    <text evidence="1">The sequence shown here is derived from an EMBL/GenBank/DDBJ whole genome shotgun (WGS) entry which is preliminary data.</text>
</comment>
<protein>
    <submittedName>
        <fullName evidence="1">Uncharacterized protein</fullName>
    </submittedName>
</protein>
<name>A0AAN7K8Y8_9MYRT</name>
<organism evidence="1 2">
    <name type="scientific">Trapa incisa</name>
    <dbReference type="NCBI Taxonomy" id="236973"/>
    <lineage>
        <taxon>Eukaryota</taxon>
        <taxon>Viridiplantae</taxon>
        <taxon>Streptophyta</taxon>
        <taxon>Embryophyta</taxon>
        <taxon>Tracheophyta</taxon>
        <taxon>Spermatophyta</taxon>
        <taxon>Magnoliopsida</taxon>
        <taxon>eudicotyledons</taxon>
        <taxon>Gunneridae</taxon>
        <taxon>Pentapetalae</taxon>
        <taxon>rosids</taxon>
        <taxon>malvids</taxon>
        <taxon>Myrtales</taxon>
        <taxon>Lythraceae</taxon>
        <taxon>Trapa</taxon>
    </lineage>
</organism>
<reference evidence="1 2" key="1">
    <citation type="journal article" date="2023" name="Hortic Res">
        <title>Pangenome of water caltrop reveals structural variations and asymmetric subgenome divergence after allopolyploidization.</title>
        <authorList>
            <person name="Zhang X."/>
            <person name="Chen Y."/>
            <person name="Wang L."/>
            <person name="Yuan Y."/>
            <person name="Fang M."/>
            <person name="Shi L."/>
            <person name="Lu R."/>
            <person name="Comes H.P."/>
            <person name="Ma Y."/>
            <person name="Chen Y."/>
            <person name="Huang G."/>
            <person name="Zhou Y."/>
            <person name="Zheng Z."/>
            <person name="Qiu Y."/>
        </authorList>
    </citation>
    <scope>NUCLEOTIDE SEQUENCE [LARGE SCALE GENOMIC DNA]</scope>
    <source>
        <tissue evidence="1">Roots</tissue>
    </source>
</reference>